<dbReference type="Proteomes" id="UP000050761">
    <property type="component" value="Unassembled WGS sequence"/>
</dbReference>
<accession>A0A3P7W766</accession>
<feature type="coiled-coil region" evidence="1">
    <location>
        <begin position="27"/>
        <end position="90"/>
    </location>
</feature>
<reference evidence="2 3" key="1">
    <citation type="submission" date="2018-11" db="EMBL/GenBank/DDBJ databases">
        <authorList>
            <consortium name="Pathogen Informatics"/>
        </authorList>
    </citation>
    <scope>NUCLEOTIDE SEQUENCE [LARGE SCALE GENOMIC DNA]</scope>
</reference>
<name>A0A183FCV8_HELPZ</name>
<evidence type="ECO:0000313" key="3">
    <source>
        <dbReference type="Proteomes" id="UP000050761"/>
    </source>
</evidence>
<dbReference type="WBParaSite" id="HPBE_0000400001-mRNA-1">
    <property type="protein sequence ID" value="HPBE_0000400001-mRNA-1"/>
    <property type="gene ID" value="HPBE_0000400001"/>
</dbReference>
<keyword evidence="3" id="KW-1185">Reference proteome</keyword>
<keyword evidence="1" id="KW-0175">Coiled coil</keyword>
<evidence type="ECO:0000313" key="4">
    <source>
        <dbReference type="WBParaSite" id="HPBE_0000400001-mRNA-1"/>
    </source>
</evidence>
<evidence type="ECO:0000256" key="1">
    <source>
        <dbReference type="SAM" id="Coils"/>
    </source>
</evidence>
<reference evidence="4" key="2">
    <citation type="submission" date="2019-09" db="UniProtKB">
        <authorList>
            <consortium name="WormBaseParasite"/>
        </authorList>
    </citation>
    <scope>IDENTIFICATION</scope>
</reference>
<evidence type="ECO:0000313" key="2">
    <source>
        <dbReference type="EMBL" id="VDO56741.1"/>
    </source>
</evidence>
<protein>
    <submittedName>
        <fullName evidence="4">Myosin_tail_1 domain-containing protein</fullName>
    </submittedName>
</protein>
<proteinExistence type="predicted"/>
<dbReference type="EMBL" id="UZAH01023191">
    <property type="protein sequence ID" value="VDO56741.1"/>
    <property type="molecule type" value="Genomic_DNA"/>
</dbReference>
<sequence>MEQMIITLLNTETKNVRIIVFAAFFRFELAREEADTLRLKNETLEKQLEQLDESYTQERLQAERALQEQIEELRHKLKDQKAARREQNDS</sequence>
<gene>
    <name evidence="2" type="ORF">HPBE_LOCUS4000</name>
</gene>
<organism evidence="3 4">
    <name type="scientific">Heligmosomoides polygyrus</name>
    <name type="common">Parasitic roundworm</name>
    <dbReference type="NCBI Taxonomy" id="6339"/>
    <lineage>
        <taxon>Eukaryota</taxon>
        <taxon>Metazoa</taxon>
        <taxon>Ecdysozoa</taxon>
        <taxon>Nematoda</taxon>
        <taxon>Chromadorea</taxon>
        <taxon>Rhabditida</taxon>
        <taxon>Rhabditina</taxon>
        <taxon>Rhabditomorpha</taxon>
        <taxon>Strongyloidea</taxon>
        <taxon>Heligmosomidae</taxon>
        <taxon>Heligmosomoides</taxon>
    </lineage>
</organism>
<accession>A0A183FCV8</accession>
<dbReference type="AlphaFoldDB" id="A0A183FCV8"/>